<keyword evidence="2" id="KW-1185">Reference proteome</keyword>
<keyword evidence="1" id="KW-0378">Hydrolase</keyword>
<sequence>MAQRPALFRAIYAELRRGLGKEVYARDLAKLAHLILQTYLDDNESESDWVGRASAGRSIRTMAVDDAMKDGGWRILEFETHRAFSVDDINVGEFNSARAIIEKYLGPEWQHHKIQGQL</sequence>
<organism evidence="1 2">
    <name type="scientific">Tepidicaulis marinus</name>
    <dbReference type="NCBI Taxonomy" id="1333998"/>
    <lineage>
        <taxon>Bacteria</taxon>
        <taxon>Pseudomonadati</taxon>
        <taxon>Pseudomonadota</taxon>
        <taxon>Alphaproteobacteria</taxon>
        <taxon>Hyphomicrobiales</taxon>
        <taxon>Parvibaculaceae</taxon>
        <taxon>Tepidicaulis</taxon>
    </lineage>
</organism>
<name>A0A081BFG6_9HYPH</name>
<gene>
    <name evidence="1" type="ORF">M2A_3283</name>
</gene>
<dbReference type="AlphaFoldDB" id="A0A081BFG6"/>
<protein>
    <submittedName>
        <fullName evidence="1">Glycoside hydrolase family 2 sugar binding</fullName>
    </submittedName>
</protein>
<proteinExistence type="predicted"/>
<comment type="caution">
    <text evidence="1">The sequence shown here is derived from an EMBL/GenBank/DDBJ whole genome shotgun (WGS) entry which is preliminary data.</text>
</comment>
<dbReference type="Proteomes" id="UP000028702">
    <property type="component" value="Unassembled WGS sequence"/>
</dbReference>
<dbReference type="GO" id="GO:0016787">
    <property type="term" value="F:hydrolase activity"/>
    <property type="evidence" value="ECO:0007669"/>
    <property type="project" value="UniProtKB-KW"/>
</dbReference>
<evidence type="ECO:0000313" key="2">
    <source>
        <dbReference type="Proteomes" id="UP000028702"/>
    </source>
</evidence>
<dbReference type="RefSeq" id="WP_045449750.1">
    <property type="nucleotide sequence ID" value="NZ_BBIO01000029.1"/>
</dbReference>
<dbReference type="EMBL" id="BBIO01000029">
    <property type="protein sequence ID" value="GAK46784.1"/>
    <property type="molecule type" value="Genomic_DNA"/>
</dbReference>
<accession>A0A081BFG6</accession>
<reference evidence="1 2" key="1">
    <citation type="submission" date="2014-07" db="EMBL/GenBank/DDBJ databases">
        <title>Tepidicaulis marinum gen. nov., sp. nov., a novel marine bacterium denitrifying nitrate to nitrous oxide strictly under microaerobic conditions.</title>
        <authorList>
            <person name="Takeuchi M."/>
            <person name="Yamagishi T."/>
            <person name="Kamagata Y."/>
            <person name="Oshima K."/>
            <person name="Hattori M."/>
            <person name="Katayama T."/>
            <person name="Hanada S."/>
            <person name="Tamaki H."/>
            <person name="Marumo K."/>
            <person name="Maeda H."/>
            <person name="Nedachi M."/>
            <person name="Iwasaki W."/>
            <person name="Suwa Y."/>
            <person name="Sakata S."/>
        </authorList>
    </citation>
    <scope>NUCLEOTIDE SEQUENCE [LARGE SCALE GENOMIC DNA]</scope>
    <source>
        <strain evidence="1 2">MA2</strain>
    </source>
</reference>
<evidence type="ECO:0000313" key="1">
    <source>
        <dbReference type="EMBL" id="GAK46784.1"/>
    </source>
</evidence>